<comment type="caution">
    <text evidence="1">The sequence shown here is derived from an EMBL/GenBank/DDBJ whole genome shotgun (WGS) entry which is preliminary data.</text>
</comment>
<protein>
    <submittedName>
        <fullName evidence="1">Uncharacterized protein</fullName>
    </submittedName>
</protein>
<organism evidence="1 3">
    <name type="scientific">Durusdinium trenchii</name>
    <dbReference type="NCBI Taxonomy" id="1381693"/>
    <lineage>
        <taxon>Eukaryota</taxon>
        <taxon>Sar</taxon>
        <taxon>Alveolata</taxon>
        <taxon>Dinophyceae</taxon>
        <taxon>Suessiales</taxon>
        <taxon>Symbiodiniaceae</taxon>
        <taxon>Durusdinium</taxon>
    </lineage>
</organism>
<proteinExistence type="predicted"/>
<evidence type="ECO:0000313" key="1">
    <source>
        <dbReference type="EMBL" id="CAK9026273.1"/>
    </source>
</evidence>
<dbReference type="Proteomes" id="UP001642484">
    <property type="component" value="Unassembled WGS sequence"/>
</dbReference>
<dbReference type="EMBL" id="CAXAMN010008713">
    <property type="protein sequence ID" value="CAK9026315.1"/>
    <property type="molecule type" value="Genomic_DNA"/>
</dbReference>
<evidence type="ECO:0000313" key="2">
    <source>
        <dbReference type="EMBL" id="CAK9026315.1"/>
    </source>
</evidence>
<accession>A0ABP0KHU6</accession>
<sequence>MTRDGPEKQFALLILEKPDDTYRLTLVNPGQGKEYHKASVQGHPKVKYQTSMVFEGICCEKAEDDAFWLSLFSAVPTVGQKSEWHLLYDLFLPFLLGPMGQTRMLEDALHDSRDQDWRSPQHGSGCWKVIMHGLRQLLRSSSVSVTDAKLFQWRLRQQFFRASLEDADAVPRISYSQRTCLRIAASQLGLSAAKLDVRRVAEHGSELLKEAKQLIQRSDEALAAKPVLYSGELPLSELQLDVLASPAQDGATAHPNQSLRIPPQIPLDLLSLREHAETIEEAIQSIYTADEICRTLSGMRQSGRCKFGHLFIVNVLQQLFTEIVPTPLGPASSDKDKIWSNADFRSPHHYLTRPMISDLQQVLLRLCSHFAAAAYSILSL</sequence>
<name>A0ABP0KHU6_9DINO</name>
<evidence type="ECO:0000313" key="3">
    <source>
        <dbReference type="Proteomes" id="UP001642484"/>
    </source>
</evidence>
<keyword evidence="3" id="KW-1185">Reference proteome</keyword>
<reference evidence="1 3" key="1">
    <citation type="submission" date="2024-02" db="EMBL/GenBank/DDBJ databases">
        <authorList>
            <person name="Chen Y."/>
            <person name="Shah S."/>
            <person name="Dougan E. K."/>
            <person name="Thang M."/>
            <person name="Chan C."/>
        </authorList>
    </citation>
    <scope>NUCLEOTIDE SEQUENCE [LARGE SCALE GENOMIC DNA]</scope>
</reference>
<dbReference type="EMBL" id="CAXAMN010008702">
    <property type="protein sequence ID" value="CAK9026273.1"/>
    <property type="molecule type" value="Genomic_DNA"/>
</dbReference>
<gene>
    <name evidence="1" type="ORF">CCMP2556_LOCUS16298</name>
    <name evidence="2" type="ORF">CCMP2556_LOCUS16316</name>
</gene>